<organism evidence="1 2">
    <name type="scientific">Burkholderia aenigmatica</name>
    <dbReference type="NCBI Taxonomy" id="2015348"/>
    <lineage>
        <taxon>Bacteria</taxon>
        <taxon>Pseudomonadati</taxon>
        <taxon>Pseudomonadota</taxon>
        <taxon>Betaproteobacteria</taxon>
        <taxon>Burkholderiales</taxon>
        <taxon>Burkholderiaceae</taxon>
        <taxon>Burkholderia</taxon>
        <taxon>Burkholderia cepacia complex</taxon>
    </lineage>
</organism>
<keyword evidence="2" id="KW-1185">Reference proteome</keyword>
<dbReference type="Proteomes" id="UP000494120">
    <property type="component" value="Unassembled WGS sequence"/>
</dbReference>
<evidence type="ECO:0008006" key="3">
    <source>
        <dbReference type="Google" id="ProtNLM"/>
    </source>
</evidence>
<gene>
    <name evidence="1" type="ORF">BLA17378_05685</name>
</gene>
<comment type="caution">
    <text evidence="1">The sequence shown here is derived from an EMBL/GenBank/DDBJ whole genome shotgun (WGS) entry which is preliminary data.</text>
</comment>
<dbReference type="EMBL" id="CABVQG010000023">
    <property type="protein sequence ID" value="VWD07702.1"/>
    <property type="molecule type" value="Genomic_DNA"/>
</dbReference>
<evidence type="ECO:0000313" key="1">
    <source>
        <dbReference type="EMBL" id="VWD07702.1"/>
    </source>
</evidence>
<protein>
    <recommendedName>
        <fullName evidence="3">Phage protein</fullName>
    </recommendedName>
</protein>
<proteinExistence type="predicted"/>
<accession>A0ABY6XYZ1</accession>
<evidence type="ECO:0000313" key="2">
    <source>
        <dbReference type="Proteomes" id="UP000494120"/>
    </source>
</evidence>
<reference evidence="1 2" key="1">
    <citation type="submission" date="2019-09" db="EMBL/GenBank/DDBJ databases">
        <authorList>
            <person name="Depoorter E."/>
        </authorList>
    </citation>
    <scope>NUCLEOTIDE SEQUENCE [LARGE SCALE GENOMIC DNA]</scope>
    <source>
        <strain evidence="1 2">R-17378</strain>
    </source>
</reference>
<sequence>MTLKKTLTVEQTGAPATIHHIDNVTVNYSGNTTTVSVSSYYDASALAAKRMPMGTASFSLDGIPPVDIELHAYVESELVKAAPAGETVDETLRQYSTHRYALQGAQVVKV</sequence>
<dbReference type="RefSeq" id="WP_174960192.1">
    <property type="nucleotide sequence ID" value="NZ_CABVQG010000023.1"/>
</dbReference>
<name>A0ABY6XYZ1_9BURK</name>